<name>A0A5C0UJH5_9RICK</name>
<evidence type="ECO:0000256" key="2">
    <source>
        <dbReference type="ARBA" id="ARBA00011870"/>
    </source>
</evidence>
<reference evidence="12 13" key="1">
    <citation type="submission" date="2019-08" db="EMBL/GenBank/DDBJ databases">
        <title>Highly reduced genomes of protist endosymbionts show evolutionary convergence.</title>
        <authorList>
            <person name="George E."/>
            <person name="Husnik F."/>
            <person name="Tashyreva D."/>
            <person name="Prokopchuk G."/>
            <person name="Horak A."/>
            <person name="Kwong W.K."/>
            <person name="Lukes J."/>
            <person name="Keeling P.J."/>
        </authorList>
    </citation>
    <scope>NUCLEOTIDE SEQUENCE [LARGE SCALE GENOMIC DNA]</scope>
    <source>
        <strain evidence="12">1621</strain>
    </source>
</reference>
<protein>
    <recommendedName>
        <fullName evidence="4 10">Pyruvate dehydrogenase E1 component subunit alpha</fullName>
        <ecNumber evidence="3 10">1.2.4.1</ecNumber>
    </recommendedName>
</protein>
<keyword evidence="13" id="KW-1185">Reference proteome</keyword>
<dbReference type="AlphaFoldDB" id="A0A5C0UJH5"/>
<comment type="subunit">
    <text evidence="2 10">Heterodimer of an alpha and a beta chain.</text>
</comment>
<proteinExistence type="predicted"/>
<dbReference type="PANTHER" id="PTHR11516:SF60">
    <property type="entry name" value="PYRUVATE DEHYDROGENASE E1 COMPONENT SUBUNIT ALPHA"/>
    <property type="match status" value="1"/>
</dbReference>
<keyword evidence="5 10" id="KW-0560">Oxidoreductase</keyword>
<evidence type="ECO:0000256" key="9">
    <source>
        <dbReference type="ARBA" id="ARBA00051231"/>
    </source>
</evidence>
<dbReference type="EC" id="1.2.4.1" evidence="3 10"/>
<dbReference type="InterPro" id="IPR001017">
    <property type="entry name" value="DH_E1"/>
</dbReference>
<dbReference type="InterPro" id="IPR050642">
    <property type="entry name" value="PDH_E1_Alpha_Subunit"/>
</dbReference>
<dbReference type="GO" id="GO:0004739">
    <property type="term" value="F:pyruvate dehydrogenase (acetyl-transferring) activity"/>
    <property type="evidence" value="ECO:0007669"/>
    <property type="project" value="UniProtKB-UniRule"/>
</dbReference>
<evidence type="ECO:0000256" key="8">
    <source>
        <dbReference type="ARBA" id="ARBA00025211"/>
    </source>
</evidence>
<evidence type="ECO:0000259" key="11">
    <source>
        <dbReference type="Pfam" id="PF00676"/>
    </source>
</evidence>
<accession>A0A5C0UJH5</accession>
<dbReference type="RefSeq" id="WP_148951983.1">
    <property type="nucleotide sequence ID" value="NZ_CP043312.1"/>
</dbReference>
<evidence type="ECO:0000256" key="6">
    <source>
        <dbReference type="ARBA" id="ARBA00023052"/>
    </source>
</evidence>
<organism evidence="12 13">
    <name type="scientific">Candidatus Sneabacter namystus</name>
    <dbReference type="NCBI Taxonomy" id="2601646"/>
    <lineage>
        <taxon>Bacteria</taxon>
        <taxon>Pseudomonadati</taxon>
        <taxon>Pseudomonadota</taxon>
        <taxon>Alphaproteobacteria</taxon>
        <taxon>Rickettsiales</taxon>
        <taxon>Rickettsiaceae</taxon>
        <taxon>Rickettsieae</taxon>
        <taxon>Candidatus Sneabacter</taxon>
    </lineage>
</organism>
<dbReference type="KEGG" id="snay:FZC37_01580"/>
<dbReference type="Pfam" id="PF00676">
    <property type="entry name" value="E1_dh"/>
    <property type="match status" value="1"/>
</dbReference>
<evidence type="ECO:0000256" key="4">
    <source>
        <dbReference type="ARBA" id="ARBA00014159"/>
    </source>
</evidence>
<evidence type="ECO:0000256" key="3">
    <source>
        <dbReference type="ARBA" id="ARBA00012281"/>
    </source>
</evidence>
<dbReference type="EMBL" id="CP043312">
    <property type="protein sequence ID" value="QEK39622.1"/>
    <property type="molecule type" value="Genomic_DNA"/>
</dbReference>
<keyword evidence="6 10" id="KW-0786">Thiamine pyrophosphate</keyword>
<keyword evidence="7 10" id="KW-0670">Pyruvate</keyword>
<comment type="function">
    <text evidence="8">The pyruvate dehydrogenase complex catalyzes the overall conversion of pyruvate to acetyl-CoA and CO(2). It contains multiple copies of three enzymatic components: pyruvate dehydrogenase (E1), dihydrolipoamide acetyltransferase (E2) and lipoamide dehydrogenase (E3).</text>
</comment>
<feature type="domain" description="Dehydrogenase E1 component" evidence="11">
    <location>
        <begin position="13"/>
        <end position="309"/>
    </location>
</feature>
<gene>
    <name evidence="10 12" type="primary">pdhA</name>
    <name evidence="12" type="ORF">FZC37_01580</name>
</gene>
<sequence length="323" mass="36045">MLLSEELWIEAFEKMLLIRRFEEKCAQFYGMGKISGFCHLYIGQEAVAVSAYLSKSSQDTMITAYRDHGHALVCGMDPGIVLAELMGKVTGSSKGKGGSMHIFDIDKGFYGGHGIVGACVSLGTGIAFAHKYKQDGGMSYTFFGDGAANQGQTFESFNMAKLWNLPVLYIIENNGYAMGTSVERSTGMTDLYKRGESLGIEGMRVDGMKIDVLYEAFCELSHKVRNDNCPYLLEAETYRYKGHSMSDPGFYRSKEEVAQYKESDPIAYAKEKILEMGIKTESQLKEIEKSIKDRIKAAVDFAENSEFPNILNLREDVFTKKIC</sequence>
<comment type="cofactor">
    <cofactor evidence="1 10">
        <name>thiamine diphosphate</name>
        <dbReference type="ChEBI" id="CHEBI:58937"/>
    </cofactor>
</comment>
<dbReference type="FunFam" id="3.40.50.970:FF:000013">
    <property type="entry name" value="Pyruvate dehydrogenase E1 component subunit alpha"/>
    <property type="match status" value="1"/>
</dbReference>
<comment type="catalytic activity">
    <reaction evidence="9 10">
        <text>N(6)-[(R)-lipoyl]-L-lysyl-[protein] + pyruvate + H(+) = N(6)-[(R)-S(8)-acetyldihydrolipoyl]-L-lysyl-[protein] + CO2</text>
        <dbReference type="Rhea" id="RHEA:19189"/>
        <dbReference type="Rhea" id="RHEA-COMP:10474"/>
        <dbReference type="Rhea" id="RHEA-COMP:10478"/>
        <dbReference type="ChEBI" id="CHEBI:15361"/>
        <dbReference type="ChEBI" id="CHEBI:15378"/>
        <dbReference type="ChEBI" id="CHEBI:16526"/>
        <dbReference type="ChEBI" id="CHEBI:83099"/>
        <dbReference type="ChEBI" id="CHEBI:83111"/>
        <dbReference type="EC" id="1.2.4.1"/>
    </reaction>
</comment>
<dbReference type="InterPro" id="IPR029061">
    <property type="entry name" value="THDP-binding"/>
</dbReference>
<evidence type="ECO:0000313" key="13">
    <source>
        <dbReference type="Proteomes" id="UP000323844"/>
    </source>
</evidence>
<dbReference type="NCBIfam" id="TIGR03182">
    <property type="entry name" value="PDH_E1_alph_y"/>
    <property type="match status" value="1"/>
</dbReference>
<dbReference type="Gene3D" id="3.40.50.970">
    <property type="match status" value="1"/>
</dbReference>
<dbReference type="OrthoDB" id="9766715at2"/>
<evidence type="ECO:0000256" key="7">
    <source>
        <dbReference type="ARBA" id="ARBA00023317"/>
    </source>
</evidence>
<evidence type="ECO:0000256" key="1">
    <source>
        <dbReference type="ARBA" id="ARBA00001964"/>
    </source>
</evidence>
<evidence type="ECO:0000313" key="12">
    <source>
        <dbReference type="EMBL" id="QEK39622.1"/>
    </source>
</evidence>
<dbReference type="PANTHER" id="PTHR11516">
    <property type="entry name" value="PYRUVATE DEHYDROGENASE E1 COMPONENT, ALPHA SUBUNIT BACTERIAL AND ORGANELLAR"/>
    <property type="match status" value="1"/>
</dbReference>
<dbReference type="InterPro" id="IPR017597">
    <property type="entry name" value="Pyrv_DH_E1_asu_subgrp-y"/>
</dbReference>
<dbReference type="GO" id="GO:0006086">
    <property type="term" value="P:pyruvate decarboxylation to acetyl-CoA"/>
    <property type="evidence" value="ECO:0007669"/>
    <property type="project" value="InterPro"/>
</dbReference>
<dbReference type="Proteomes" id="UP000323844">
    <property type="component" value="Chromosome"/>
</dbReference>
<dbReference type="SUPFAM" id="SSF52518">
    <property type="entry name" value="Thiamin diphosphate-binding fold (THDP-binding)"/>
    <property type="match status" value="1"/>
</dbReference>
<evidence type="ECO:0000256" key="5">
    <source>
        <dbReference type="ARBA" id="ARBA00023002"/>
    </source>
</evidence>
<evidence type="ECO:0000256" key="10">
    <source>
        <dbReference type="RuleBase" id="RU361139"/>
    </source>
</evidence>
<dbReference type="CDD" id="cd02000">
    <property type="entry name" value="TPP_E1_PDC_ADC_BCADC"/>
    <property type="match status" value="1"/>
</dbReference>